<dbReference type="OrthoDB" id="5825090at2759"/>
<dbReference type="Proteomes" id="UP000008068">
    <property type="component" value="Unassembled WGS sequence"/>
</dbReference>
<evidence type="ECO:0008006" key="4">
    <source>
        <dbReference type="Google" id="ProtNLM"/>
    </source>
</evidence>
<feature type="region of interest" description="Disordered" evidence="1">
    <location>
        <begin position="247"/>
        <end position="304"/>
    </location>
</feature>
<dbReference type="InParanoid" id="G0MYR9"/>
<dbReference type="OMA" id="IREICVQ"/>
<dbReference type="AlphaFoldDB" id="G0MYR9"/>
<evidence type="ECO:0000256" key="1">
    <source>
        <dbReference type="SAM" id="MobiDB-lite"/>
    </source>
</evidence>
<proteinExistence type="predicted"/>
<reference evidence="3" key="1">
    <citation type="submission" date="2011-07" db="EMBL/GenBank/DDBJ databases">
        <authorList>
            <consortium name="Caenorhabditis brenneri Sequencing and Analysis Consortium"/>
            <person name="Wilson R.K."/>
        </authorList>
    </citation>
    <scope>NUCLEOTIDE SEQUENCE [LARGE SCALE GENOMIC DNA]</scope>
    <source>
        <strain evidence="3">PB2801</strain>
    </source>
</reference>
<feature type="compositionally biased region" description="Polar residues" evidence="1">
    <location>
        <begin position="289"/>
        <end position="300"/>
    </location>
</feature>
<organism evidence="3">
    <name type="scientific">Caenorhabditis brenneri</name>
    <name type="common">Nematode worm</name>
    <dbReference type="NCBI Taxonomy" id="135651"/>
    <lineage>
        <taxon>Eukaryota</taxon>
        <taxon>Metazoa</taxon>
        <taxon>Ecdysozoa</taxon>
        <taxon>Nematoda</taxon>
        <taxon>Chromadorea</taxon>
        <taxon>Rhabditida</taxon>
        <taxon>Rhabditina</taxon>
        <taxon>Rhabditomorpha</taxon>
        <taxon>Rhabditoidea</taxon>
        <taxon>Rhabditidae</taxon>
        <taxon>Peloderinae</taxon>
        <taxon>Caenorhabditis</taxon>
    </lineage>
</organism>
<evidence type="ECO:0000313" key="3">
    <source>
        <dbReference type="Proteomes" id="UP000008068"/>
    </source>
</evidence>
<protein>
    <recommendedName>
        <fullName evidence="4">Ubiquitin-like protease family profile domain-containing protein</fullName>
    </recommendedName>
</protein>
<dbReference type="STRING" id="135651.G0MYR9"/>
<dbReference type="eggNOG" id="ENOG502SSMH">
    <property type="taxonomic scope" value="Eukaryota"/>
</dbReference>
<dbReference type="FunCoup" id="G0MYR9">
    <property type="interactions" value="186"/>
</dbReference>
<accession>G0MYR9</accession>
<dbReference type="InterPro" id="IPR038765">
    <property type="entry name" value="Papain-like_cys_pep_sf"/>
</dbReference>
<sequence>MEQYQYNEFSLKIVNEHDEVSNTDGYENHIFDRMTTGGEIEEEVKFGEQLQDDLINSFCDKLQAVCPRRIEAFLAIQFLMITDAADVRRHVTGKHSAIQVLYDRTRSHYVMVHYNSRYQHVEVYDSLQPFNEKGEPMLLRELNTHISHLFGHLHTKYIPVLVDREFEAQSDSFSCGYRVVAALVDLARGRNPARYTYSRSAILEFMRRILNDPYPPWQMFESAVFGQEKYYSGNHRVKVLIENTTFVPTSSSSSCSSKSSTDSNTSRHSRHFRTSPSSKKPVNRKSAGRITQVNSSVSTESQEENPFMEKIYSMLPKQALPSLESMKNWHQNFFSQLFRSKDDDDVMEKENEKLSVFGMKY</sequence>
<evidence type="ECO:0000313" key="2">
    <source>
        <dbReference type="EMBL" id="EGT47809.1"/>
    </source>
</evidence>
<dbReference type="SUPFAM" id="SSF54001">
    <property type="entry name" value="Cysteine proteinases"/>
    <property type="match status" value="1"/>
</dbReference>
<keyword evidence="3" id="KW-1185">Reference proteome</keyword>
<name>G0MYR9_CAEBE</name>
<gene>
    <name evidence="2" type="ORF">CAEBREN_12342</name>
</gene>
<dbReference type="EMBL" id="GL379821">
    <property type="protein sequence ID" value="EGT47809.1"/>
    <property type="molecule type" value="Genomic_DNA"/>
</dbReference>
<dbReference type="Gene3D" id="3.40.395.10">
    <property type="entry name" value="Adenoviral Proteinase, Chain A"/>
    <property type="match status" value="1"/>
</dbReference>
<dbReference type="HOGENOM" id="CLU_767752_0_0_1"/>
<feature type="compositionally biased region" description="Low complexity" evidence="1">
    <location>
        <begin position="247"/>
        <end position="266"/>
    </location>
</feature>